<dbReference type="PROSITE" id="PS50027">
    <property type="entry name" value="EGF_LAM_2"/>
    <property type="match status" value="1"/>
</dbReference>
<reference evidence="13" key="1">
    <citation type="journal article" date="2013" name="Science">
        <title>Comparative analysis of bat genomes provides insight into the evolution of flight and immunity.</title>
        <authorList>
            <person name="Zhang G."/>
            <person name="Cowled C."/>
            <person name="Shi Z."/>
            <person name="Huang Z."/>
            <person name="Bishop-Lilly K.A."/>
            <person name="Fang X."/>
            <person name="Wynne J.W."/>
            <person name="Xiong Z."/>
            <person name="Baker M.L."/>
            <person name="Zhao W."/>
            <person name="Tachedjian M."/>
            <person name="Zhu Y."/>
            <person name="Zhou P."/>
            <person name="Jiang X."/>
            <person name="Ng J."/>
            <person name="Yang L."/>
            <person name="Wu L."/>
            <person name="Xiao J."/>
            <person name="Feng Y."/>
            <person name="Chen Y."/>
            <person name="Sun X."/>
            <person name="Zhang Y."/>
            <person name="Marsh G.A."/>
            <person name="Crameri G."/>
            <person name="Broder C.C."/>
            <person name="Frey K.G."/>
            <person name="Wang L.F."/>
            <person name="Wang J."/>
        </authorList>
    </citation>
    <scope>NUCLEOTIDE SEQUENCE [LARGE SCALE GENOMIC DNA]</scope>
</reference>
<dbReference type="InterPro" id="IPR001148">
    <property type="entry name" value="CA_dom"/>
</dbReference>
<keyword evidence="3" id="KW-0732">Signal</keyword>
<feature type="domain" description="NTR" evidence="10">
    <location>
        <begin position="218"/>
        <end position="344"/>
    </location>
</feature>
<dbReference type="Pfam" id="PF24973">
    <property type="entry name" value="EGF_LMN_ATRN"/>
    <property type="match status" value="1"/>
</dbReference>
<evidence type="ECO:0000256" key="2">
    <source>
        <dbReference type="ARBA" id="ARBA00022525"/>
    </source>
</evidence>
<evidence type="ECO:0000313" key="12">
    <source>
        <dbReference type="EMBL" id="ELK18570.1"/>
    </source>
</evidence>
<dbReference type="PROSITE" id="PS51144">
    <property type="entry name" value="ALPHA_CA_2"/>
    <property type="match status" value="1"/>
</dbReference>
<dbReference type="InterPro" id="IPR050440">
    <property type="entry name" value="Laminin/Netrin_ECM"/>
</dbReference>
<dbReference type="eggNOG" id="KOG3512">
    <property type="taxonomic scope" value="Eukaryota"/>
</dbReference>
<sequence length="578" mass="63252">ILDFACVLSPLGCVLAPAGTMPVTFALLLLLSRATSDPCYHPGGRPRFCLPPVTQLAGIVASCPQACALSAGATCNGSLTLALACSCNQHARRCRFNSELFRLSGGRSGGVCERCRHHTAGRHCHYCQPGFWRDPDQPITSRKACRACQCHPIGATGGTCNQTSGQCSCKLGVTGLTCNHCGPGYQQSRSPRMPCQRIPEATTTLATTPSAYSSDPECHNYCNVSGTRVHMNLRRYCQQDYVLRAQVLASEMVGPAWWRLALRVLAVYKQQARPVGRGGREAWVPGANLACGCLRLRPRSRAQGLASEMVGPAWWRLALRVLAVYKQQARPVGRGGREAWLRGTLYNTGRHVSFLPAPRPVVNVSGGPLLYSHRLSELRLLFGARDGAGSEHQINHQGFSAEVQLIHFNQELYGNLSAASRGPNGLAILSLFVNVAGNSNSFLSRLLNRDTITRISYKNDAYFLQDLSLELLFPESFGFITYQGSLSTPPCSETVTWILVDRALNITSLQMHSLRLLSQNPPSQIFQSLSGNGRPLQPLAHRALRGNRDPRHPERRCRGPNYRLHGMVQSAPLLHVLV</sequence>
<dbReference type="Gene3D" id="2.10.25.10">
    <property type="entry name" value="Laminin"/>
    <property type="match status" value="2"/>
</dbReference>
<dbReference type="InterPro" id="IPR002049">
    <property type="entry name" value="LE_dom"/>
</dbReference>
<evidence type="ECO:0000256" key="8">
    <source>
        <dbReference type="PROSITE-ProRule" id="PRU00460"/>
    </source>
</evidence>
<feature type="disulfide bond" evidence="8">
    <location>
        <begin position="181"/>
        <end position="195"/>
    </location>
</feature>
<dbReference type="GO" id="GO:0009887">
    <property type="term" value="P:animal organ morphogenesis"/>
    <property type="evidence" value="ECO:0007669"/>
    <property type="project" value="TreeGrafter"/>
</dbReference>
<keyword evidence="13" id="KW-1185">Reference proteome</keyword>
<dbReference type="CDD" id="cd00055">
    <property type="entry name" value="EGF_Lam"/>
    <property type="match status" value="2"/>
</dbReference>
<dbReference type="Gene3D" id="3.10.200.10">
    <property type="entry name" value="Alpha carbonic anhydrase"/>
    <property type="match status" value="1"/>
</dbReference>
<dbReference type="SUPFAM" id="SSF51069">
    <property type="entry name" value="Carbonic anhydrase"/>
    <property type="match status" value="1"/>
</dbReference>
<dbReference type="InterPro" id="IPR018933">
    <property type="entry name" value="Netrin_module_non-TIMP"/>
</dbReference>
<keyword evidence="2" id="KW-0964">Secreted</keyword>
<dbReference type="InterPro" id="IPR056863">
    <property type="entry name" value="LMN_ATRN_NET-like_EGF"/>
</dbReference>
<dbReference type="Pfam" id="PF00053">
    <property type="entry name" value="EGF_laminin"/>
    <property type="match status" value="1"/>
</dbReference>
<evidence type="ECO:0000256" key="5">
    <source>
        <dbReference type="ARBA" id="ARBA00023157"/>
    </source>
</evidence>
<comment type="subcellular location">
    <subcellularLocation>
        <location evidence="1">Secreted</location>
    </subcellularLocation>
</comment>
<dbReference type="PROSITE" id="PS01248">
    <property type="entry name" value="EGF_LAM_1"/>
    <property type="match status" value="2"/>
</dbReference>
<dbReference type="GO" id="GO:0008045">
    <property type="term" value="P:motor neuron axon guidance"/>
    <property type="evidence" value="ECO:0007669"/>
    <property type="project" value="TreeGrafter"/>
</dbReference>
<keyword evidence="7 8" id="KW-0424">Laminin EGF-like domain</keyword>
<dbReference type="EMBL" id="KB030309">
    <property type="protein sequence ID" value="ELK18570.1"/>
    <property type="molecule type" value="Genomic_DNA"/>
</dbReference>
<evidence type="ECO:0000313" key="13">
    <source>
        <dbReference type="Proteomes" id="UP000010552"/>
    </source>
</evidence>
<keyword evidence="6" id="KW-0325">Glycoprotein</keyword>
<evidence type="ECO:0000259" key="9">
    <source>
        <dbReference type="PROSITE" id="PS50027"/>
    </source>
</evidence>
<dbReference type="SMART" id="SM00643">
    <property type="entry name" value="C345C"/>
    <property type="match status" value="1"/>
</dbReference>
<feature type="disulfide bond" evidence="8">
    <location>
        <begin position="169"/>
        <end position="178"/>
    </location>
</feature>
<dbReference type="GO" id="GO:0005604">
    <property type="term" value="C:basement membrane"/>
    <property type="evidence" value="ECO:0007669"/>
    <property type="project" value="TreeGrafter"/>
</dbReference>
<dbReference type="PANTHER" id="PTHR10574:SF262">
    <property type="entry name" value="NETRIN-5"/>
    <property type="match status" value="1"/>
</dbReference>
<dbReference type="Pfam" id="PF01759">
    <property type="entry name" value="NTR"/>
    <property type="match status" value="1"/>
</dbReference>
<feature type="domain" description="Alpha-carbonic anhydrase" evidence="11">
    <location>
        <begin position="266"/>
        <end position="548"/>
    </location>
</feature>
<dbReference type="FunFam" id="2.10.25.10:FF:000048">
    <property type="entry name" value="Netrin 3"/>
    <property type="match status" value="1"/>
</dbReference>
<dbReference type="GO" id="GO:0005576">
    <property type="term" value="C:extracellular region"/>
    <property type="evidence" value="ECO:0007669"/>
    <property type="project" value="UniProtKB-SubCell"/>
</dbReference>
<keyword evidence="5 8" id="KW-1015">Disulfide bond</keyword>
<name>L5L565_PTEAL</name>
<dbReference type="AlphaFoldDB" id="L5L565"/>
<dbReference type="GO" id="GO:0016358">
    <property type="term" value="P:dendrite development"/>
    <property type="evidence" value="ECO:0007669"/>
    <property type="project" value="TreeGrafter"/>
</dbReference>
<accession>L5L565</accession>
<keyword evidence="4" id="KW-0677">Repeat</keyword>
<evidence type="ECO:0000256" key="3">
    <source>
        <dbReference type="ARBA" id="ARBA00022729"/>
    </source>
</evidence>
<dbReference type="SUPFAM" id="SSF50242">
    <property type="entry name" value="TIMP-like"/>
    <property type="match status" value="1"/>
</dbReference>
<dbReference type="PROSITE" id="PS50189">
    <property type="entry name" value="NTR"/>
    <property type="match status" value="1"/>
</dbReference>
<dbReference type="STRING" id="9402.L5L565"/>
<evidence type="ECO:0000259" key="10">
    <source>
        <dbReference type="PROSITE" id="PS50189"/>
    </source>
</evidence>
<dbReference type="InParanoid" id="L5L565"/>
<evidence type="ECO:0000259" key="11">
    <source>
        <dbReference type="PROSITE" id="PS51144"/>
    </source>
</evidence>
<evidence type="ECO:0000256" key="1">
    <source>
        <dbReference type="ARBA" id="ARBA00004613"/>
    </source>
</evidence>
<feature type="disulfide bond" evidence="8">
    <location>
        <begin position="150"/>
        <end position="167"/>
    </location>
</feature>
<gene>
    <name evidence="12" type="ORF">PAL_GLEAN10004587</name>
</gene>
<feature type="non-terminal residue" evidence="12">
    <location>
        <position position="1"/>
    </location>
</feature>
<dbReference type="Gene3D" id="2.40.50.120">
    <property type="match status" value="1"/>
</dbReference>
<proteinExistence type="predicted"/>
<dbReference type="InterPro" id="IPR001134">
    <property type="entry name" value="Netrin_domain"/>
</dbReference>
<dbReference type="InterPro" id="IPR008993">
    <property type="entry name" value="TIMP-like_OB-fold"/>
</dbReference>
<dbReference type="Proteomes" id="UP000010552">
    <property type="component" value="Unassembled WGS sequence"/>
</dbReference>
<dbReference type="Pfam" id="PF00194">
    <property type="entry name" value="Carb_anhydrase"/>
    <property type="match status" value="1"/>
</dbReference>
<feature type="disulfide bond" evidence="8">
    <location>
        <begin position="148"/>
        <end position="160"/>
    </location>
</feature>
<protein>
    <submittedName>
        <fullName evidence="12">Carbonic anhydrase-related protein 11</fullName>
    </submittedName>
</protein>
<dbReference type="SUPFAM" id="SSF57196">
    <property type="entry name" value="EGF/Laminin"/>
    <property type="match status" value="2"/>
</dbReference>
<evidence type="ECO:0000256" key="7">
    <source>
        <dbReference type="ARBA" id="ARBA00023292"/>
    </source>
</evidence>
<evidence type="ECO:0000256" key="6">
    <source>
        <dbReference type="ARBA" id="ARBA00023180"/>
    </source>
</evidence>
<dbReference type="PANTHER" id="PTHR10574">
    <property type="entry name" value="NETRIN/LAMININ-RELATED"/>
    <property type="match status" value="1"/>
</dbReference>
<dbReference type="FunCoup" id="L5L565">
    <property type="interactions" value="5"/>
</dbReference>
<dbReference type="GO" id="GO:0009888">
    <property type="term" value="P:tissue development"/>
    <property type="evidence" value="ECO:0007669"/>
    <property type="project" value="TreeGrafter"/>
</dbReference>
<dbReference type="SMART" id="SM01057">
    <property type="entry name" value="Carb_anhydrase"/>
    <property type="match status" value="1"/>
</dbReference>
<dbReference type="InterPro" id="IPR036398">
    <property type="entry name" value="CA_dom_sf"/>
</dbReference>
<evidence type="ECO:0000256" key="4">
    <source>
        <dbReference type="ARBA" id="ARBA00022737"/>
    </source>
</evidence>
<feature type="domain" description="Laminin EGF-like" evidence="9">
    <location>
        <begin position="148"/>
        <end position="197"/>
    </location>
</feature>
<dbReference type="SMART" id="SM00180">
    <property type="entry name" value="EGF_Lam"/>
    <property type="match status" value="2"/>
</dbReference>
<organism evidence="12 13">
    <name type="scientific">Pteropus alecto</name>
    <name type="common">Black flying fox</name>
    <dbReference type="NCBI Taxonomy" id="9402"/>
    <lineage>
        <taxon>Eukaryota</taxon>
        <taxon>Metazoa</taxon>
        <taxon>Chordata</taxon>
        <taxon>Craniata</taxon>
        <taxon>Vertebrata</taxon>
        <taxon>Euteleostomi</taxon>
        <taxon>Mammalia</taxon>
        <taxon>Eutheria</taxon>
        <taxon>Laurasiatheria</taxon>
        <taxon>Chiroptera</taxon>
        <taxon>Yinpterochiroptera</taxon>
        <taxon>Pteropodoidea</taxon>
        <taxon>Pteropodidae</taxon>
        <taxon>Pteropodinae</taxon>
        <taxon>Pteropus</taxon>
    </lineage>
</organism>